<dbReference type="eggNOG" id="KOG1021">
    <property type="taxonomic scope" value="Eukaryota"/>
</dbReference>
<organism evidence="4 5">
    <name type="scientific">Emiliania huxleyi (strain CCMP1516)</name>
    <dbReference type="NCBI Taxonomy" id="280463"/>
    <lineage>
        <taxon>Eukaryota</taxon>
        <taxon>Haptista</taxon>
        <taxon>Haptophyta</taxon>
        <taxon>Prymnesiophyceae</taxon>
        <taxon>Isochrysidales</taxon>
        <taxon>Noelaerhabdaceae</taxon>
        <taxon>Emiliania</taxon>
    </lineage>
</organism>
<dbReference type="PANTHER" id="PTHR11062:SF59">
    <property type="entry name" value="EXOSTOSIN FAMILY PROTEIN"/>
    <property type="match status" value="1"/>
</dbReference>
<evidence type="ECO:0000256" key="2">
    <source>
        <dbReference type="SAM" id="MobiDB-lite"/>
    </source>
</evidence>
<dbReference type="InterPro" id="IPR004263">
    <property type="entry name" value="Exostosin"/>
</dbReference>
<feature type="compositionally biased region" description="Basic and acidic residues" evidence="2">
    <location>
        <begin position="256"/>
        <end position="265"/>
    </location>
</feature>
<evidence type="ECO:0000256" key="1">
    <source>
        <dbReference type="ARBA" id="ARBA00010271"/>
    </source>
</evidence>
<dbReference type="PANTHER" id="PTHR11062">
    <property type="entry name" value="EXOSTOSIN HEPARAN SULFATE GLYCOSYLTRANSFERASE -RELATED"/>
    <property type="match status" value="1"/>
</dbReference>
<feature type="region of interest" description="Disordered" evidence="2">
    <location>
        <begin position="215"/>
        <end position="265"/>
    </location>
</feature>
<dbReference type="Proteomes" id="UP000013827">
    <property type="component" value="Unassembled WGS sequence"/>
</dbReference>
<dbReference type="AlphaFoldDB" id="A0A0D3KH12"/>
<dbReference type="PaxDb" id="2903-EOD35047"/>
<dbReference type="HOGENOM" id="CLU_1051455_0_0_1"/>
<name>A0A0D3KH12_EMIH1</name>
<keyword evidence="5" id="KW-1185">Reference proteome</keyword>
<dbReference type="Pfam" id="PF03016">
    <property type="entry name" value="Exostosin_GT47"/>
    <property type="match status" value="1"/>
</dbReference>
<sequence>MFYAGWNYDVRMKLVRMYGRDSEVHVRKEVPPSEYVDRMLSAKFCPVCGGFSQWTPRLAEAIYYECVPVILSPHMLPPWSEILDWSTFAVRLDPTAATLKGLKAHLASLDHASLFRNVRAAKHALTYQLDGYTGADLLPLLPCETHKRAAVTSWAVRELSNSVEAARDYDAGVPNVPSQKAHAVNATGHACQQAWRCSTSDGYMCSCSKERARTAGVRPGTGGGAAPESAFAAGSSPVPTPHPAGPLAEEAWSETGHGHELHHST</sequence>
<evidence type="ECO:0000259" key="3">
    <source>
        <dbReference type="Pfam" id="PF03016"/>
    </source>
</evidence>
<reference evidence="5" key="1">
    <citation type="journal article" date="2013" name="Nature">
        <title>Pan genome of the phytoplankton Emiliania underpins its global distribution.</title>
        <authorList>
            <person name="Read B.A."/>
            <person name="Kegel J."/>
            <person name="Klute M.J."/>
            <person name="Kuo A."/>
            <person name="Lefebvre S.C."/>
            <person name="Maumus F."/>
            <person name="Mayer C."/>
            <person name="Miller J."/>
            <person name="Monier A."/>
            <person name="Salamov A."/>
            <person name="Young J."/>
            <person name="Aguilar M."/>
            <person name="Claverie J.M."/>
            <person name="Frickenhaus S."/>
            <person name="Gonzalez K."/>
            <person name="Herman E.K."/>
            <person name="Lin Y.C."/>
            <person name="Napier J."/>
            <person name="Ogata H."/>
            <person name="Sarno A.F."/>
            <person name="Shmutz J."/>
            <person name="Schroeder D."/>
            <person name="de Vargas C."/>
            <person name="Verret F."/>
            <person name="von Dassow P."/>
            <person name="Valentin K."/>
            <person name="Van de Peer Y."/>
            <person name="Wheeler G."/>
            <person name="Dacks J.B."/>
            <person name="Delwiche C.F."/>
            <person name="Dyhrman S.T."/>
            <person name="Glockner G."/>
            <person name="John U."/>
            <person name="Richards T."/>
            <person name="Worden A.Z."/>
            <person name="Zhang X."/>
            <person name="Grigoriev I.V."/>
            <person name="Allen A.E."/>
            <person name="Bidle K."/>
            <person name="Borodovsky M."/>
            <person name="Bowler C."/>
            <person name="Brownlee C."/>
            <person name="Cock J.M."/>
            <person name="Elias M."/>
            <person name="Gladyshev V.N."/>
            <person name="Groth M."/>
            <person name="Guda C."/>
            <person name="Hadaegh A."/>
            <person name="Iglesias-Rodriguez M.D."/>
            <person name="Jenkins J."/>
            <person name="Jones B.M."/>
            <person name="Lawson T."/>
            <person name="Leese F."/>
            <person name="Lindquist E."/>
            <person name="Lobanov A."/>
            <person name="Lomsadze A."/>
            <person name="Malik S.B."/>
            <person name="Marsh M.E."/>
            <person name="Mackinder L."/>
            <person name="Mock T."/>
            <person name="Mueller-Roeber B."/>
            <person name="Pagarete A."/>
            <person name="Parker M."/>
            <person name="Probert I."/>
            <person name="Quesneville H."/>
            <person name="Raines C."/>
            <person name="Rensing S.A."/>
            <person name="Riano-Pachon D.M."/>
            <person name="Richier S."/>
            <person name="Rokitta S."/>
            <person name="Shiraiwa Y."/>
            <person name="Soanes D.M."/>
            <person name="van der Giezen M."/>
            <person name="Wahlund T.M."/>
            <person name="Williams B."/>
            <person name="Wilson W."/>
            <person name="Wolfe G."/>
            <person name="Wurch L.L."/>
        </authorList>
    </citation>
    <scope>NUCLEOTIDE SEQUENCE</scope>
</reference>
<dbReference type="InterPro" id="IPR040911">
    <property type="entry name" value="Exostosin_GT47"/>
</dbReference>
<dbReference type="EnsemblProtists" id="EOD35047">
    <property type="protein sequence ID" value="EOD35047"/>
    <property type="gene ID" value="EMIHUDRAFT_227792"/>
</dbReference>
<dbReference type="STRING" id="2903.R1DJ30"/>
<proteinExistence type="inferred from homology"/>
<evidence type="ECO:0000313" key="5">
    <source>
        <dbReference type="Proteomes" id="UP000013827"/>
    </source>
</evidence>
<comment type="similarity">
    <text evidence="1">Belongs to the glycosyltransferase 47 family.</text>
</comment>
<reference evidence="4" key="2">
    <citation type="submission" date="2024-10" db="UniProtKB">
        <authorList>
            <consortium name="EnsemblProtists"/>
        </authorList>
    </citation>
    <scope>IDENTIFICATION</scope>
</reference>
<evidence type="ECO:0000313" key="4">
    <source>
        <dbReference type="EnsemblProtists" id="EOD35047"/>
    </source>
</evidence>
<feature type="domain" description="Exostosin GT47" evidence="3">
    <location>
        <begin position="9"/>
        <end position="96"/>
    </location>
</feature>
<dbReference type="RefSeq" id="XP_005787476.1">
    <property type="nucleotide sequence ID" value="XM_005787419.1"/>
</dbReference>
<protein>
    <recommendedName>
        <fullName evidence="3">Exostosin GT47 domain-containing protein</fullName>
    </recommendedName>
</protein>
<dbReference type="GO" id="GO:0016757">
    <property type="term" value="F:glycosyltransferase activity"/>
    <property type="evidence" value="ECO:0007669"/>
    <property type="project" value="InterPro"/>
</dbReference>
<accession>A0A0D3KH12</accession>
<dbReference type="KEGG" id="ehx:EMIHUDRAFT_227792"/>
<dbReference type="GeneID" id="17280318"/>